<name>A0AA39UPN3_9AGAR</name>
<gene>
    <name evidence="2" type="ORF">EDD18DRAFT_1358361</name>
</gene>
<proteinExistence type="predicted"/>
<comment type="caution">
    <text evidence="2">The sequence shown here is derived from an EMBL/GenBank/DDBJ whole genome shotgun (WGS) entry which is preliminary data.</text>
</comment>
<dbReference type="EMBL" id="JAUEPU010000032">
    <property type="protein sequence ID" value="KAK0491939.1"/>
    <property type="molecule type" value="Genomic_DNA"/>
</dbReference>
<organism evidence="2 3">
    <name type="scientific">Armillaria luteobubalina</name>
    <dbReference type="NCBI Taxonomy" id="153913"/>
    <lineage>
        <taxon>Eukaryota</taxon>
        <taxon>Fungi</taxon>
        <taxon>Dikarya</taxon>
        <taxon>Basidiomycota</taxon>
        <taxon>Agaricomycotina</taxon>
        <taxon>Agaricomycetes</taxon>
        <taxon>Agaricomycetidae</taxon>
        <taxon>Agaricales</taxon>
        <taxon>Marasmiineae</taxon>
        <taxon>Physalacriaceae</taxon>
        <taxon>Armillaria</taxon>
    </lineage>
</organism>
<evidence type="ECO:0000313" key="3">
    <source>
        <dbReference type="Proteomes" id="UP001175228"/>
    </source>
</evidence>
<feature type="transmembrane region" description="Helical" evidence="1">
    <location>
        <begin position="94"/>
        <end position="115"/>
    </location>
</feature>
<protein>
    <submittedName>
        <fullName evidence="2">Uncharacterized protein</fullName>
    </submittedName>
</protein>
<feature type="transmembrane region" description="Helical" evidence="1">
    <location>
        <begin position="36"/>
        <end position="55"/>
    </location>
</feature>
<keyword evidence="3" id="KW-1185">Reference proteome</keyword>
<feature type="transmembrane region" description="Helical" evidence="1">
    <location>
        <begin position="67"/>
        <end position="88"/>
    </location>
</feature>
<reference evidence="2" key="1">
    <citation type="submission" date="2023-06" db="EMBL/GenBank/DDBJ databases">
        <authorList>
            <consortium name="Lawrence Berkeley National Laboratory"/>
            <person name="Ahrendt S."/>
            <person name="Sahu N."/>
            <person name="Indic B."/>
            <person name="Wong-Bajracharya J."/>
            <person name="Merenyi Z."/>
            <person name="Ke H.-M."/>
            <person name="Monk M."/>
            <person name="Kocsube S."/>
            <person name="Drula E."/>
            <person name="Lipzen A."/>
            <person name="Balint B."/>
            <person name="Henrissat B."/>
            <person name="Andreopoulos B."/>
            <person name="Martin F.M."/>
            <person name="Harder C.B."/>
            <person name="Rigling D."/>
            <person name="Ford K.L."/>
            <person name="Foster G.D."/>
            <person name="Pangilinan J."/>
            <person name="Papanicolaou A."/>
            <person name="Barry K."/>
            <person name="LaButti K."/>
            <person name="Viragh M."/>
            <person name="Koriabine M."/>
            <person name="Yan M."/>
            <person name="Riley R."/>
            <person name="Champramary S."/>
            <person name="Plett K.L."/>
            <person name="Tsai I.J."/>
            <person name="Slot J."/>
            <person name="Sipos G."/>
            <person name="Plett J."/>
            <person name="Nagy L.G."/>
            <person name="Grigoriev I.V."/>
        </authorList>
    </citation>
    <scope>NUCLEOTIDE SEQUENCE</scope>
    <source>
        <strain evidence="2">HWK02</strain>
    </source>
</reference>
<keyword evidence="1" id="KW-0812">Transmembrane</keyword>
<evidence type="ECO:0000313" key="2">
    <source>
        <dbReference type="EMBL" id="KAK0491939.1"/>
    </source>
</evidence>
<dbReference type="Proteomes" id="UP001175228">
    <property type="component" value="Unassembled WGS sequence"/>
</dbReference>
<keyword evidence="1" id="KW-0472">Membrane</keyword>
<keyword evidence="1" id="KW-1133">Transmembrane helix</keyword>
<dbReference type="AlphaFoldDB" id="A0AA39UPN3"/>
<sequence length="127" mass="13451">MLGSDSVVGLVLFCILYGFFFGGGESFFADFWGACWISDFSYVVVSVCMPVVATLSPREANMGASLGIALISVGIAALIGNTIIGAIMGTPSAWWKRVTFALVCMIASAGITIHARSTYVQKHLFLA</sequence>
<evidence type="ECO:0000256" key="1">
    <source>
        <dbReference type="SAM" id="Phobius"/>
    </source>
</evidence>
<feature type="transmembrane region" description="Helical" evidence="1">
    <location>
        <begin position="7"/>
        <end position="24"/>
    </location>
</feature>
<accession>A0AA39UPN3</accession>